<dbReference type="Proteomes" id="UP000694005">
    <property type="component" value="Chromosome A05"/>
</dbReference>
<organism evidence="1 2">
    <name type="scientific">Brassica campestris</name>
    <name type="common">Field mustard</name>
    <dbReference type="NCBI Taxonomy" id="3711"/>
    <lineage>
        <taxon>Eukaryota</taxon>
        <taxon>Viridiplantae</taxon>
        <taxon>Streptophyta</taxon>
        <taxon>Embryophyta</taxon>
        <taxon>Tracheophyta</taxon>
        <taxon>Spermatophyta</taxon>
        <taxon>Magnoliopsida</taxon>
        <taxon>eudicotyledons</taxon>
        <taxon>Gunneridae</taxon>
        <taxon>Pentapetalae</taxon>
        <taxon>rosids</taxon>
        <taxon>malvids</taxon>
        <taxon>Brassicales</taxon>
        <taxon>Brassicaceae</taxon>
        <taxon>Brassiceae</taxon>
        <taxon>Brassica</taxon>
    </lineage>
</organism>
<accession>A0A8D9DL57</accession>
<dbReference type="Gramene" id="A05p22780.2_BraZ1">
    <property type="protein sequence ID" value="A05p22780.2_BraZ1.CDS.1"/>
    <property type="gene ID" value="A05g22780.2_BraZ1"/>
</dbReference>
<dbReference type="AlphaFoldDB" id="A0A8D9DL57"/>
<gene>
    <name evidence="1" type="ORF">BRAPAZ1V2_A05P22780.2</name>
</gene>
<reference evidence="1 2" key="1">
    <citation type="submission" date="2021-07" db="EMBL/GenBank/DDBJ databases">
        <authorList>
            <consortium name="Genoscope - CEA"/>
            <person name="William W."/>
        </authorList>
    </citation>
    <scope>NUCLEOTIDE SEQUENCE [LARGE SCALE GENOMIC DNA]</scope>
</reference>
<sequence>MANAYTNAVELEKTKNLVATFLQWKSTKLRSRFLCI</sequence>
<protein>
    <submittedName>
        <fullName evidence="1">Uncharacterized protein</fullName>
    </submittedName>
</protein>
<evidence type="ECO:0000313" key="2">
    <source>
        <dbReference type="Proteomes" id="UP000694005"/>
    </source>
</evidence>
<dbReference type="EMBL" id="LS974621">
    <property type="protein sequence ID" value="CAG7875757.1"/>
    <property type="molecule type" value="Genomic_DNA"/>
</dbReference>
<name>A0A8D9DL57_BRACM</name>
<evidence type="ECO:0000313" key="1">
    <source>
        <dbReference type="EMBL" id="CAG7875757.1"/>
    </source>
</evidence>
<feature type="non-terminal residue" evidence="1">
    <location>
        <position position="36"/>
    </location>
</feature>
<proteinExistence type="predicted"/>